<dbReference type="AlphaFoldDB" id="A0A506U0B9"/>
<protein>
    <submittedName>
        <fullName evidence="2">DUF1223 domain-containing protein</fullName>
    </submittedName>
</protein>
<proteinExistence type="predicted"/>
<evidence type="ECO:0000313" key="3">
    <source>
        <dbReference type="Proteomes" id="UP000320314"/>
    </source>
</evidence>
<sequence length="246" mass="26178">MKVFLALSLLLATGLVAADGAEAGTAQPKAVVELFTSQGCSSCPPADAVLGELAHRDDLIALSYHVDYWNYLGWDDTLATHEFTLRQKGYAHTLGGKNVYTPQMVVNGRADAVGSHKPAIEAAIDRLDRNGGGLTVPVNVQLSGNELRIAIGTGKGEADIVVVYFDHKKTVRIDRGENRGRSITYWHVVRDVQGVGMWKGDGKKLVVPAGALESGESDGCVVLLQRMGAHNRPGAILGAAVVKTTH</sequence>
<dbReference type="PANTHER" id="PTHR36057">
    <property type="match status" value="1"/>
</dbReference>
<dbReference type="Proteomes" id="UP000320314">
    <property type="component" value="Unassembled WGS sequence"/>
</dbReference>
<accession>A0A506U0B9</accession>
<feature type="signal peptide" evidence="1">
    <location>
        <begin position="1"/>
        <end position="17"/>
    </location>
</feature>
<comment type="caution">
    <text evidence="2">The sequence shown here is derived from an EMBL/GenBank/DDBJ whole genome shotgun (WGS) entry which is preliminary data.</text>
</comment>
<feature type="chain" id="PRO_5021364459" evidence="1">
    <location>
        <begin position="18"/>
        <end position="246"/>
    </location>
</feature>
<gene>
    <name evidence="2" type="ORF">FJU11_12740</name>
</gene>
<keyword evidence="3" id="KW-1185">Reference proteome</keyword>
<name>A0A506U0B9_9HYPH</name>
<dbReference type="InterPro" id="IPR036249">
    <property type="entry name" value="Thioredoxin-like_sf"/>
</dbReference>
<dbReference type="PANTHER" id="PTHR36057:SF1">
    <property type="entry name" value="LIPOPROTEIN LIPID ATTACHMENT SITE-LIKE PROTEIN, PUTATIVE (DUF1223)-RELATED"/>
    <property type="match status" value="1"/>
</dbReference>
<organism evidence="2 3">
    <name type="scientific">Pararhizobium mangrovi</name>
    <dbReference type="NCBI Taxonomy" id="2590452"/>
    <lineage>
        <taxon>Bacteria</taxon>
        <taxon>Pseudomonadati</taxon>
        <taxon>Pseudomonadota</taxon>
        <taxon>Alphaproteobacteria</taxon>
        <taxon>Hyphomicrobiales</taxon>
        <taxon>Rhizobiaceae</taxon>
        <taxon>Rhizobium/Agrobacterium group</taxon>
        <taxon>Pararhizobium</taxon>
    </lineage>
</organism>
<dbReference type="InterPro" id="IPR010634">
    <property type="entry name" value="DUF1223"/>
</dbReference>
<dbReference type="EMBL" id="VHLH01000024">
    <property type="protein sequence ID" value="TPW27006.1"/>
    <property type="molecule type" value="Genomic_DNA"/>
</dbReference>
<reference evidence="2 3" key="1">
    <citation type="submission" date="2019-06" db="EMBL/GenBank/DDBJ databases">
        <authorList>
            <person name="Li M."/>
        </authorList>
    </citation>
    <scope>NUCLEOTIDE SEQUENCE [LARGE SCALE GENOMIC DNA]</scope>
    <source>
        <strain evidence="2 3">BGMRC6574</strain>
    </source>
</reference>
<evidence type="ECO:0000256" key="1">
    <source>
        <dbReference type="SAM" id="SignalP"/>
    </source>
</evidence>
<keyword evidence="1" id="KW-0732">Signal</keyword>
<dbReference type="SUPFAM" id="SSF52833">
    <property type="entry name" value="Thioredoxin-like"/>
    <property type="match status" value="1"/>
</dbReference>
<dbReference type="RefSeq" id="WP_141167449.1">
    <property type="nucleotide sequence ID" value="NZ_VHLH01000024.1"/>
</dbReference>
<dbReference type="OrthoDB" id="9808254at2"/>
<dbReference type="Pfam" id="PF06764">
    <property type="entry name" value="DUF1223"/>
    <property type="match status" value="1"/>
</dbReference>
<evidence type="ECO:0000313" key="2">
    <source>
        <dbReference type="EMBL" id="TPW27006.1"/>
    </source>
</evidence>